<proteinExistence type="inferred from homology"/>
<dbReference type="GO" id="GO:0046854">
    <property type="term" value="P:phosphatidylinositol phosphate biosynthetic process"/>
    <property type="evidence" value="ECO:0007669"/>
    <property type="project" value="InterPro"/>
</dbReference>
<organism evidence="8 9">
    <name type="scientific">Chaetoceros tenuissimus</name>
    <dbReference type="NCBI Taxonomy" id="426638"/>
    <lineage>
        <taxon>Eukaryota</taxon>
        <taxon>Sar</taxon>
        <taxon>Stramenopiles</taxon>
        <taxon>Ochrophyta</taxon>
        <taxon>Bacillariophyta</taxon>
        <taxon>Coscinodiscophyceae</taxon>
        <taxon>Chaetocerotophycidae</taxon>
        <taxon>Chaetocerotales</taxon>
        <taxon>Chaetocerotaceae</taxon>
        <taxon>Chaetoceros</taxon>
    </lineage>
</organism>
<accession>A0AAD3CJI0</accession>
<dbReference type="InterPro" id="IPR020550">
    <property type="entry name" value="Inositol_monophosphatase_CS"/>
</dbReference>
<protein>
    <recommendedName>
        <fullName evidence="3">3'(2'),5'-bisphosphate nucleotidase</fullName>
        <ecNumber evidence="3">3.1.3.7</ecNumber>
    </recommendedName>
</protein>
<feature type="binding site" evidence="7">
    <location>
        <position position="231"/>
    </location>
    <ligand>
        <name>Mg(2+)</name>
        <dbReference type="ChEBI" id="CHEBI:18420"/>
        <label>1</label>
        <note>catalytic</note>
    </ligand>
</feature>
<gene>
    <name evidence="8" type="ORF">CTEN210_03227</name>
</gene>
<evidence type="ECO:0000256" key="5">
    <source>
        <dbReference type="ARBA" id="ARBA00022801"/>
    </source>
</evidence>
<dbReference type="PANTHER" id="PTHR43200:SF6">
    <property type="entry name" value="3'(2'),5'-BISPHOSPHATE NUCLEOTIDASE"/>
    <property type="match status" value="1"/>
</dbReference>
<evidence type="ECO:0000256" key="4">
    <source>
        <dbReference type="ARBA" id="ARBA00022723"/>
    </source>
</evidence>
<evidence type="ECO:0000256" key="3">
    <source>
        <dbReference type="ARBA" id="ARBA00012633"/>
    </source>
</evidence>
<feature type="binding site" evidence="7">
    <location>
        <position position="156"/>
    </location>
    <ligand>
        <name>Mg(2+)</name>
        <dbReference type="ChEBI" id="CHEBI:18420"/>
        <label>1</label>
        <note>catalytic</note>
    </ligand>
</feature>
<keyword evidence="9" id="KW-1185">Reference proteome</keyword>
<keyword evidence="4 7" id="KW-0479">Metal-binding</keyword>
<evidence type="ECO:0000313" key="8">
    <source>
        <dbReference type="EMBL" id="GFH46753.1"/>
    </source>
</evidence>
<evidence type="ECO:0000256" key="2">
    <source>
        <dbReference type="ARBA" id="ARBA00009759"/>
    </source>
</evidence>
<name>A0AAD3CJI0_9STRA</name>
<dbReference type="PROSITE" id="PS00630">
    <property type="entry name" value="IMP_2"/>
    <property type="match status" value="1"/>
</dbReference>
<reference evidence="8 9" key="1">
    <citation type="journal article" date="2021" name="Sci. Rep.">
        <title>The genome of the diatom Chaetoceros tenuissimus carries an ancient integrated fragment of an extant virus.</title>
        <authorList>
            <person name="Hongo Y."/>
            <person name="Kimura K."/>
            <person name="Takaki Y."/>
            <person name="Yoshida Y."/>
            <person name="Baba S."/>
            <person name="Kobayashi G."/>
            <person name="Nagasaki K."/>
            <person name="Hano T."/>
            <person name="Tomaru Y."/>
        </authorList>
    </citation>
    <scope>NUCLEOTIDE SEQUENCE [LARGE SCALE GENOMIC DNA]</scope>
    <source>
        <strain evidence="8 9">NIES-3715</strain>
    </source>
</reference>
<evidence type="ECO:0000256" key="6">
    <source>
        <dbReference type="ARBA" id="ARBA00022842"/>
    </source>
</evidence>
<dbReference type="PROSITE" id="PS00629">
    <property type="entry name" value="IMP_1"/>
    <property type="match status" value="1"/>
</dbReference>
<keyword evidence="6 7" id="KW-0460">Magnesium</keyword>
<dbReference type="SUPFAM" id="SSF56655">
    <property type="entry name" value="Carbohydrate phosphatase"/>
    <property type="match status" value="1"/>
</dbReference>
<evidence type="ECO:0000256" key="1">
    <source>
        <dbReference type="ARBA" id="ARBA00001946"/>
    </source>
</evidence>
<dbReference type="GO" id="GO:0000103">
    <property type="term" value="P:sulfate assimilation"/>
    <property type="evidence" value="ECO:0007669"/>
    <property type="project" value="TreeGrafter"/>
</dbReference>
<dbReference type="Gene3D" id="3.40.190.80">
    <property type="match status" value="1"/>
</dbReference>
<dbReference type="Proteomes" id="UP001054902">
    <property type="component" value="Unassembled WGS sequence"/>
</dbReference>
<dbReference type="InterPro" id="IPR051090">
    <property type="entry name" value="Inositol_monoP_superfamily"/>
</dbReference>
<comment type="caution">
    <text evidence="8">The sequence shown here is derived from an EMBL/GenBank/DDBJ whole genome shotgun (WGS) entry which is preliminary data.</text>
</comment>
<feature type="binding site" evidence="7">
    <location>
        <position position="229"/>
    </location>
    <ligand>
        <name>Mg(2+)</name>
        <dbReference type="ChEBI" id="CHEBI:18420"/>
        <label>1</label>
        <note>catalytic</note>
    </ligand>
</feature>
<dbReference type="GO" id="GO:0046872">
    <property type="term" value="F:metal ion binding"/>
    <property type="evidence" value="ECO:0007669"/>
    <property type="project" value="UniProtKB-KW"/>
</dbReference>
<dbReference type="InterPro" id="IPR000760">
    <property type="entry name" value="Inositol_monophosphatase-like"/>
</dbReference>
<dbReference type="CDD" id="cd01517">
    <property type="entry name" value="PAP_phosphatase"/>
    <property type="match status" value="1"/>
</dbReference>
<evidence type="ECO:0000313" key="9">
    <source>
        <dbReference type="Proteomes" id="UP001054902"/>
    </source>
</evidence>
<evidence type="ECO:0000256" key="7">
    <source>
        <dbReference type="PIRSR" id="PIRSR600760-2"/>
    </source>
</evidence>
<feature type="binding site" evidence="7">
    <location>
        <position position="232"/>
    </location>
    <ligand>
        <name>Mg(2+)</name>
        <dbReference type="ChEBI" id="CHEBI:18420"/>
        <label>1</label>
        <note>catalytic</note>
    </ligand>
</feature>
<dbReference type="EMBL" id="BLLK01000022">
    <property type="protein sequence ID" value="GFH46753.1"/>
    <property type="molecule type" value="Genomic_DNA"/>
</dbReference>
<comment type="cofactor">
    <cofactor evidence="1 7">
        <name>Mg(2+)</name>
        <dbReference type="ChEBI" id="CHEBI:18420"/>
    </cofactor>
</comment>
<dbReference type="PANTHER" id="PTHR43200">
    <property type="entry name" value="PHOSPHATASE"/>
    <property type="match status" value="1"/>
</dbReference>
<dbReference type="InterPro" id="IPR020583">
    <property type="entry name" value="Inositol_monoP_metal-BS"/>
</dbReference>
<feature type="binding site" evidence="7">
    <location>
        <position position="412"/>
    </location>
    <ligand>
        <name>Mg(2+)</name>
        <dbReference type="ChEBI" id="CHEBI:18420"/>
        <label>1</label>
        <note>catalytic</note>
    </ligand>
</feature>
<dbReference type="Gene3D" id="3.30.540.10">
    <property type="entry name" value="Fructose-1,6-Bisphosphatase, subunit A, domain 1"/>
    <property type="match status" value="1"/>
</dbReference>
<dbReference type="EC" id="3.1.3.7" evidence="3"/>
<dbReference type="AlphaFoldDB" id="A0AAD3CJI0"/>
<dbReference type="Pfam" id="PF00459">
    <property type="entry name" value="Inositol_P"/>
    <property type="match status" value="1"/>
</dbReference>
<dbReference type="GO" id="GO:0008441">
    <property type="term" value="F:3'(2'),5'-bisphosphate nucleotidase activity"/>
    <property type="evidence" value="ECO:0007669"/>
    <property type="project" value="UniProtKB-EC"/>
</dbReference>
<comment type="similarity">
    <text evidence="2">Belongs to the inositol monophosphatase superfamily.</text>
</comment>
<sequence length="476" mass="52371">MNLLTRRSGISFLLSSISASQSTLFLRHSTLTNAFLIKPVVFHAQNAHASSTHHYGKVTRSASTIKLSSGDDAETSDGFPTDYPNLDLLIRPSIGAIRKACRIASYLQPETSNSQVSGITKTDTSPVTIGDFAAQAIVLKLLHEEFGKDQDVFIAEESSKNLDDELSNEILSVLERLGLDDIISTQKDLEESIDLGQTYKNDGDLLDSIKDMIEERKSKSLTTRTWCLDPIDGTRGFLRGKYDGGQYCVALALIENGVPVLGLLGCPNLPSNPLHENYEWEKNEQGEVDMITEKDRGCIFVAHRGGGCFQLPLYSPKGDDHDLSGAQRVQTTQSGSLPLEQSRFCIGVEKYGDPEGKVSAIATKIHGKLDDDGDILFTRRMDSQVKYGVVARGGSEFITRLPKKSYQEWIWDHAAGRIVIEEAGGKQTDTEGNLIDYGLGAKLDMNVNGILISSGGMYHDVLLEAYQEQEQERSKE</sequence>
<keyword evidence="5" id="KW-0378">Hydrolase</keyword>